<comment type="caution">
    <text evidence="1">The sequence shown here is derived from an EMBL/GenBank/DDBJ whole genome shotgun (WGS) entry which is preliminary data.</text>
</comment>
<evidence type="ECO:0000313" key="1">
    <source>
        <dbReference type="EMBL" id="MFC5582169.1"/>
    </source>
</evidence>
<dbReference type="Proteomes" id="UP001596111">
    <property type="component" value="Unassembled WGS sequence"/>
</dbReference>
<organism evidence="1 2">
    <name type="scientific">Rhodanobacter terrae</name>
    <dbReference type="NCBI Taxonomy" id="418647"/>
    <lineage>
        <taxon>Bacteria</taxon>
        <taxon>Pseudomonadati</taxon>
        <taxon>Pseudomonadota</taxon>
        <taxon>Gammaproteobacteria</taxon>
        <taxon>Lysobacterales</taxon>
        <taxon>Rhodanobacteraceae</taxon>
        <taxon>Rhodanobacter</taxon>
    </lineage>
</organism>
<protein>
    <submittedName>
        <fullName evidence="1">Uncharacterized protein</fullName>
    </submittedName>
</protein>
<dbReference type="EMBL" id="JBHSNG010000015">
    <property type="protein sequence ID" value="MFC5582169.1"/>
    <property type="molecule type" value="Genomic_DNA"/>
</dbReference>
<reference evidence="2" key="1">
    <citation type="journal article" date="2019" name="Int. J. Syst. Evol. Microbiol.">
        <title>The Global Catalogue of Microorganisms (GCM) 10K type strain sequencing project: providing services to taxonomists for standard genome sequencing and annotation.</title>
        <authorList>
            <consortium name="The Broad Institute Genomics Platform"/>
            <consortium name="The Broad Institute Genome Sequencing Center for Infectious Disease"/>
            <person name="Wu L."/>
            <person name="Ma J."/>
        </authorList>
    </citation>
    <scope>NUCLEOTIDE SEQUENCE [LARGE SCALE GENOMIC DNA]</scope>
    <source>
        <strain evidence="2">CGMCC 1.13587</strain>
    </source>
</reference>
<dbReference type="RefSeq" id="WP_377328003.1">
    <property type="nucleotide sequence ID" value="NZ_JBHSNG010000015.1"/>
</dbReference>
<sequence length="169" mass="18435">MPSQGSYPDLVIGRFQAMATPAQSRRLFADMRARHAWSALPNDAAEFYAALQPVTIALPNGTALAVLMAQDEAHIAQPKPGDLVRYSPHRGKYEIPPTDPKARAYWGVDGCVAILCRAQDKACYSRYVSGVYRPADGHALSPRTFQPLPHGTVIDPQTLLPRRTIGATP</sequence>
<evidence type="ECO:0000313" key="2">
    <source>
        <dbReference type="Proteomes" id="UP001596111"/>
    </source>
</evidence>
<keyword evidence="2" id="KW-1185">Reference proteome</keyword>
<gene>
    <name evidence="1" type="ORF">ACFPPB_13685</name>
</gene>
<name>A0ABW0SYK2_9GAMM</name>
<proteinExistence type="predicted"/>
<accession>A0ABW0SYK2</accession>